<reference evidence="4" key="2">
    <citation type="journal article" date="2011" name="Proc. Natl. Acad. Sci. U.S.A.">
        <title>Obligate biotrophy features unraveled by the genomic analysis of rust fungi.</title>
        <authorList>
            <person name="Duplessis S."/>
            <person name="Cuomo C.A."/>
            <person name="Lin Y.-C."/>
            <person name="Aerts A."/>
            <person name="Tisserant E."/>
            <person name="Veneault-Fourrey C."/>
            <person name="Joly D.L."/>
            <person name="Hacquard S."/>
            <person name="Amselem J."/>
            <person name="Cantarel B.L."/>
            <person name="Chiu R."/>
            <person name="Coutinho P.M."/>
            <person name="Feau N."/>
            <person name="Field M."/>
            <person name="Frey P."/>
            <person name="Gelhaye E."/>
            <person name="Goldberg J."/>
            <person name="Grabherr M.G."/>
            <person name="Kodira C.D."/>
            <person name="Kohler A."/>
            <person name="Kuees U."/>
            <person name="Lindquist E.A."/>
            <person name="Lucas S.M."/>
            <person name="Mago R."/>
            <person name="Mauceli E."/>
            <person name="Morin E."/>
            <person name="Murat C."/>
            <person name="Pangilinan J.L."/>
            <person name="Park R."/>
            <person name="Pearson M."/>
            <person name="Quesneville H."/>
            <person name="Rouhier N."/>
            <person name="Sakthikumar S."/>
            <person name="Salamov A.A."/>
            <person name="Schmutz J."/>
            <person name="Selles B."/>
            <person name="Shapiro H."/>
            <person name="Tanguay P."/>
            <person name="Tuskan G.A."/>
            <person name="Henrissat B."/>
            <person name="Van de Peer Y."/>
            <person name="Rouze P."/>
            <person name="Ellis J.G."/>
            <person name="Dodds P.N."/>
            <person name="Schein J.E."/>
            <person name="Zhong S."/>
            <person name="Hamelin R.C."/>
            <person name="Grigoriev I.V."/>
            <person name="Szabo L.J."/>
            <person name="Martin F."/>
        </authorList>
    </citation>
    <scope>NUCLEOTIDE SEQUENCE [LARGE SCALE GENOMIC DNA]</scope>
    <source>
        <strain evidence="4">CRL 75-36-700-3 / race SCCL</strain>
    </source>
</reference>
<dbReference type="PANTHER" id="PTHR45125:SF3">
    <property type="entry name" value="NO-APICAL-MERISTEM-ASSOCIATED CARBOXY-TERMINAL DOMAIN PROTEIN"/>
    <property type="match status" value="1"/>
</dbReference>
<dbReference type="InParanoid" id="E3K2V6"/>
<evidence type="ECO:0000259" key="2">
    <source>
        <dbReference type="Pfam" id="PF14303"/>
    </source>
</evidence>
<dbReference type="InterPro" id="IPR029466">
    <property type="entry name" value="NAM-associated_C"/>
</dbReference>
<evidence type="ECO:0000313" key="4">
    <source>
        <dbReference type="Proteomes" id="UP000008783"/>
    </source>
</evidence>
<feature type="compositionally biased region" description="Basic and acidic residues" evidence="1">
    <location>
        <begin position="203"/>
        <end position="213"/>
    </location>
</feature>
<dbReference type="GeneID" id="10536529"/>
<feature type="compositionally biased region" description="Polar residues" evidence="1">
    <location>
        <begin position="190"/>
        <end position="202"/>
    </location>
</feature>
<dbReference type="OrthoDB" id="7764975at2759"/>
<feature type="compositionally biased region" description="Low complexity" evidence="1">
    <location>
        <begin position="306"/>
        <end position="355"/>
    </location>
</feature>
<dbReference type="EMBL" id="DS178270">
    <property type="protein sequence ID" value="EFP78675.1"/>
    <property type="molecule type" value="Genomic_DNA"/>
</dbReference>
<dbReference type="OMA" id="IDIQVAT"/>
<dbReference type="PANTHER" id="PTHR45125">
    <property type="entry name" value="F21J9.4-RELATED"/>
    <property type="match status" value="1"/>
</dbReference>
<feature type="region of interest" description="Disordered" evidence="1">
    <location>
        <begin position="304"/>
        <end position="364"/>
    </location>
</feature>
<dbReference type="STRING" id="418459.E3K2V6"/>
<feature type="region of interest" description="Disordered" evidence="1">
    <location>
        <begin position="1"/>
        <end position="64"/>
    </location>
</feature>
<dbReference type="KEGG" id="pgr:PGTG_04631"/>
<keyword evidence="4" id="KW-1185">Reference proteome</keyword>
<proteinExistence type="predicted"/>
<dbReference type="RefSeq" id="XP_003323094.1">
    <property type="nucleotide sequence ID" value="XM_003323046.1"/>
</dbReference>
<gene>
    <name evidence="3" type="ORF">PGTG_04631</name>
</gene>
<accession>E3K2V6</accession>
<dbReference type="AlphaFoldDB" id="E3K2V6"/>
<evidence type="ECO:0000313" key="3">
    <source>
        <dbReference type="EMBL" id="EFP78675.1"/>
    </source>
</evidence>
<dbReference type="Proteomes" id="UP000008783">
    <property type="component" value="Unassembled WGS sequence"/>
</dbReference>
<name>E3K2V6_PUCGT</name>
<evidence type="ECO:0000256" key="1">
    <source>
        <dbReference type="SAM" id="MobiDB-lite"/>
    </source>
</evidence>
<dbReference type="HOGENOM" id="CLU_012390_7_2_1"/>
<sequence length="364" mass="39971">MAASTTTTPALDPLLVIDETEDQANTEGEKKEKRKKGPTYQDHEDAQLSSSWVEVSEDPSVGTDQAGSRFWDRISKCYHDAIPQPPRPIGSLKGRWQLISHGVSKFAGCVKHIDQLNPSGATSEDRLTKALALFSELQGKTFGFLQCYNILTSSPKWSDYFQDMNTKTAEGPKKKKKRARSPSSEAPPLTSEQASDTETPSETPDRPEPERPGGKKRAKAILRDAATEARIMKDMATAQAEIASQSKRQNDIYQSQTQTMQNMADAAIMNKDISGLDEVTQEFYRLQREQIMLKLRERSRAEAEQARVASTQASCSTPTQATTSSSNTQATTSSTNISNSTQATTVATDPQPTTTSIDIPQCSI</sequence>
<dbReference type="Pfam" id="PF14303">
    <property type="entry name" value="NAM-associated"/>
    <property type="match status" value="1"/>
</dbReference>
<reference key="1">
    <citation type="submission" date="2007-01" db="EMBL/GenBank/DDBJ databases">
        <title>The Genome Sequence of Puccinia graminis f. sp. tritici Strain CRL 75-36-700-3.</title>
        <authorList>
            <consortium name="The Broad Institute Genome Sequencing Platform"/>
            <person name="Birren B."/>
            <person name="Lander E."/>
            <person name="Galagan J."/>
            <person name="Nusbaum C."/>
            <person name="Devon K."/>
            <person name="Cuomo C."/>
            <person name="Jaffe D."/>
            <person name="Butler J."/>
            <person name="Alvarez P."/>
            <person name="Gnerre S."/>
            <person name="Grabherr M."/>
            <person name="Mauceli E."/>
            <person name="Brockman W."/>
            <person name="Young S."/>
            <person name="LaButti K."/>
            <person name="Sykes S."/>
            <person name="DeCaprio D."/>
            <person name="Crawford M."/>
            <person name="Koehrsen M."/>
            <person name="Engels R."/>
            <person name="Montgomery P."/>
            <person name="Pearson M."/>
            <person name="Howarth C."/>
            <person name="Larson L."/>
            <person name="White J."/>
            <person name="Zeng Q."/>
            <person name="Kodira C."/>
            <person name="Yandava C."/>
            <person name="Alvarado L."/>
            <person name="O'Leary S."/>
            <person name="Szabo L."/>
            <person name="Dean R."/>
            <person name="Schein J."/>
        </authorList>
    </citation>
    <scope>NUCLEOTIDE SEQUENCE</scope>
    <source>
        <strain>CRL 75-36-700-3</strain>
    </source>
</reference>
<feature type="region of interest" description="Disordered" evidence="1">
    <location>
        <begin position="168"/>
        <end position="219"/>
    </location>
</feature>
<feature type="domain" description="No apical meristem-associated C-terminal" evidence="2">
    <location>
        <begin position="140"/>
        <end position="291"/>
    </location>
</feature>
<protein>
    <recommendedName>
        <fullName evidence="2">No apical meristem-associated C-terminal domain-containing protein</fullName>
    </recommendedName>
</protein>
<organism evidence="3 4">
    <name type="scientific">Puccinia graminis f. sp. tritici (strain CRL 75-36-700-3 / race SCCL)</name>
    <name type="common">Black stem rust fungus</name>
    <dbReference type="NCBI Taxonomy" id="418459"/>
    <lineage>
        <taxon>Eukaryota</taxon>
        <taxon>Fungi</taxon>
        <taxon>Dikarya</taxon>
        <taxon>Basidiomycota</taxon>
        <taxon>Pucciniomycotina</taxon>
        <taxon>Pucciniomycetes</taxon>
        <taxon>Pucciniales</taxon>
        <taxon>Pucciniaceae</taxon>
        <taxon>Puccinia</taxon>
    </lineage>
</organism>
<dbReference type="VEuPathDB" id="FungiDB:PGTG_04631"/>